<protein>
    <submittedName>
        <fullName evidence="1">Uncharacterized protein</fullName>
    </submittedName>
</protein>
<gene>
    <name evidence="1" type="ORF">QFC21_005124</name>
</gene>
<dbReference type="EMBL" id="JASBWT010000018">
    <property type="protein sequence ID" value="KAJ9096851.1"/>
    <property type="molecule type" value="Genomic_DNA"/>
</dbReference>
<dbReference type="Proteomes" id="UP001227268">
    <property type="component" value="Unassembled WGS sequence"/>
</dbReference>
<organism evidence="1 2">
    <name type="scientific">Naganishia friedmannii</name>
    <dbReference type="NCBI Taxonomy" id="89922"/>
    <lineage>
        <taxon>Eukaryota</taxon>
        <taxon>Fungi</taxon>
        <taxon>Dikarya</taxon>
        <taxon>Basidiomycota</taxon>
        <taxon>Agaricomycotina</taxon>
        <taxon>Tremellomycetes</taxon>
        <taxon>Filobasidiales</taxon>
        <taxon>Filobasidiaceae</taxon>
        <taxon>Naganishia</taxon>
    </lineage>
</organism>
<keyword evidence="2" id="KW-1185">Reference proteome</keyword>
<evidence type="ECO:0000313" key="2">
    <source>
        <dbReference type="Proteomes" id="UP001227268"/>
    </source>
</evidence>
<reference evidence="1" key="1">
    <citation type="submission" date="2023-04" db="EMBL/GenBank/DDBJ databases">
        <title>Draft Genome sequencing of Naganishia species isolated from polar environments using Oxford Nanopore Technology.</title>
        <authorList>
            <person name="Leo P."/>
            <person name="Venkateswaran K."/>
        </authorList>
    </citation>
    <scope>NUCLEOTIDE SEQUENCE</scope>
    <source>
        <strain evidence="1">MNA-CCFEE 5423</strain>
    </source>
</reference>
<sequence>MSLTLLVLYNASGTLLGHARYAYHHIRGTPSQSCAACALTHGPTLSLSESEEWTSLKRKLENGEVKGIGDRKVEVRQLHKEDLTEETDGKQLETVFTKSELDGLAGDRKQFEAALVGKMRERV</sequence>
<proteinExistence type="predicted"/>
<evidence type="ECO:0000313" key="1">
    <source>
        <dbReference type="EMBL" id="KAJ9096851.1"/>
    </source>
</evidence>
<accession>A0ACC2VE03</accession>
<name>A0ACC2VE03_9TREE</name>
<comment type="caution">
    <text evidence="1">The sequence shown here is derived from an EMBL/GenBank/DDBJ whole genome shotgun (WGS) entry which is preliminary data.</text>
</comment>